<keyword evidence="1" id="KW-1133">Transmembrane helix</keyword>
<organism evidence="2 3">
    <name type="scientific">Mycena pura</name>
    <dbReference type="NCBI Taxonomy" id="153505"/>
    <lineage>
        <taxon>Eukaryota</taxon>
        <taxon>Fungi</taxon>
        <taxon>Dikarya</taxon>
        <taxon>Basidiomycota</taxon>
        <taxon>Agaricomycotina</taxon>
        <taxon>Agaricomycetes</taxon>
        <taxon>Agaricomycetidae</taxon>
        <taxon>Agaricales</taxon>
        <taxon>Marasmiineae</taxon>
        <taxon>Mycenaceae</taxon>
        <taxon>Mycena</taxon>
    </lineage>
</organism>
<evidence type="ECO:0000313" key="3">
    <source>
        <dbReference type="Proteomes" id="UP001219525"/>
    </source>
</evidence>
<evidence type="ECO:0000256" key="1">
    <source>
        <dbReference type="SAM" id="Phobius"/>
    </source>
</evidence>
<keyword evidence="3" id="KW-1185">Reference proteome</keyword>
<sequence length="139" mass="15350">MAEAVTGDGDTGDTVKFIQAVSQPTHGPHTARSRRIQSTFVKWNTGPWASSLRSFNDSLDGDSDARRSAGRTSVTVEMMSVTDVDQRRRLKEMTHAVESARTARKMRKRCFFISIVLTLVIVLAVVLAVVLTLENANNK</sequence>
<comment type="caution">
    <text evidence="2">The sequence shown here is derived from an EMBL/GenBank/DDBJ whole genome shotgun (WGS) entry which is preliminary data.</text>
</comment>
<dbReference type="EMBL" id="JARJCW010000095">
    <property type="protein sequence ID" value="KAJ7194834.1"/>
    <property type="molecule type" value="Genomic_DNA"/>
</dbReference>
<dbReference type="Proteomes" id="UP001219525">
    <property type="component" value="Unassembled WGS sequence"/>
</dbReference>
<accession>A0AAD6UVY1</accession>
<gene>
    <name evidence="2" type="ORF">GGX14DRAFT_404393</name>
</gene>
<dbReference type="AlphaFoldDB" id="A0AAD6UVY1"/>
<protein>
    <recommendedName>
        <fullName evidence="4">t-SNARE coiled-coil homology domain-containing protein</fullName>
    </recommendedName>
</protein>
<proteinExistence type="predicted"/>
<keyword evidence="1" id="KW-0472">Membrane</keyword>
<evidence type="ECO:0008006" key="4">
    <source>
        <dbReference type="Google" id="ProtNLM"/>
    </source>
</evidence>
<feature type="transmembrane region" description="Helical" evidence="1">
    <location>
        <begin position="110"/>
        <end position="133"/>
    </location>
</feature>
<name>A0AAD6UVY1_9AGAR</name>
<evidence type="ECO:0000313" key="2">
    <source>
        <dbReference type="EMBL" id="KAJ7194834.1"/>
    </source>
</evidence>
<keyword evidence="1" id="KW-0812">Transmembrane</keyword>
<reference evidence="2" key="1">
    <citation type="submission" date="2023-03" db="EMBL/GenBank/DDBJ databases">
        <title>Massive genome expansion in bonnet fungi (Mycena s.s.) driven by repeated elements and novel gene families across ecological guilds.</title>
        <authorList>
            <consortium name="Lawrence Berkeley National Laboratory"/>
            <person name="Harder C.B."/>
            <person name="Miyauchi S."/>
            <person name="Viragh M."/>
            <person name="Kuo A."/>
            <person name="Thoen E."/>
            <person name="Andreopoulos B."/>
            <person name="Lu D."/>
            <person name="Skrede I."/>
            <person name="Drula E."/>
            <person name="Henrissat B."/>
            <person name="Morin E."/>
            <person name="Kohler A."/>
            <person name="Barry K."/>
            <person name="LaButti K."/>
            <person name="Morin E."/>
            <person name="Salamov A."/>
            <person name="Lipzen A."/>
            <person name="Mereny Z."/>
            <person name="Hegedus B."/>
            <person name="Baldrian P."/>
            <person name="Stursova M."/>
            <person name="Weitz H."/>
            <person name="Taylor A."/>
            <person name="Grigoriev I.V."/>
            <person name="Nagy L.G."/>
            <person name="Martin F."/>
            <person name="Kauserud H."/>
        </authorList>
    </citation>
    <scope>NUCLEOTIDE SEQUENCE</scope>
    <source>
        <strain evidence="2">9144</strain>
    </source>
</reference>